<reference evidence="1" key="1">
    <citation type="submission" date="2021-01" db="EMBL/GenBank/DDBJ databases">
        <authorList>
            <person name="Corre E."/>
            <person name="Pelletier E."/>
            <person name="Niang G."/>
            <person name="Scheremetjew M."/>
            <person name="Finn R."/>
            <person name="Kale V."/>
            <person name="Holt S."/>
            <person name="Cochrane G."/>
            <person name="Meng A."/>
            <person name="Brown T."/>
            <person name="Cohen L."/>
        </authorList>
    </citation>
    <scope>NUCLEOTIDE SEQUENCE</scope>
    <source>
        <strain evidence="1">PLY182g</strain>
    </source>
</reference>
<proteinExistence type="predicted"/>
<dbReference type="EMBL" id="HBEY01028784">
    <property type="protein sequence ID" value="CAD8610279.1"/>
    <property type="molecule type" value="Transcribed_RNA"/>
</dbReference>
<evidence type="ECO:0000313" key="1">
    <source>
        <dbReference type="EMBL" id="CAD8610279.1"/>
    </source>
</evidence>
<name>A0A7S0LGC6_9EUKA</name>
<protein>
    <submittedName>
        <fullName evidence="1">Uncharacterized protein</fullName>
    </submittedName>
</protein>
<organism evidence="1">
    <name type="scientific">Coccolithus braarudii</name>
    <dbReference type="NCBI Taxonomy" id="221442"/>
    <lineage>
        <taxon>Eukaryota</taxon>
        <taxon>Haptista</taxon>
        <taxon>Haptophyta</taxon>
        <taxon>Prymnesiophyceae</taxon>
        <taxon>Coccolithales</taxon>
        <taxon>Coccolithaceae</taxon>
        <taxon>Coccolithus</taxon>
    </lineage>
</organism>
<accession>A0A7S0LGC6</accession>
<sequence length="584" mass="64513">MSTSPWSVRIASRVYLLLECVLTAGVCYSYYSGCGTRLMLTDLALNTLVLVLLQRQPGLQGRTIEQEREGALCARDWWGWHLTVEGALAFGYVCRLAAHVSLIAGRPESLVLALEQCILHSKHVRSFMVMLSNIGAHSLHVHWRFKLVVTLTPPFMHSVCPVWAVDSGIDVAWIWIGSLVGCGLGYMLEQLLLAIKELDDQLNCERTAQTACAAAQQRINRIIRRKLRTLTLQKMSPGEIKRYQEGVIQWSDDKACMMQRMHRLELGTYETIREPHDVRALLLGCSGNHTVAVDMAPVSIDGFILKVAVEEALVHSCQLHRIGTRIRVNATLGRHDGELQLHVTLENFNSDNVQALSDEECTQLVTDEATFPVSASDGDTTTSITRVAKAVAAANGRFWVSMRATSSQSTTTLHMTLPALTVADSTPTVQPCTRSVPLLCLGLDDDEMCRTLLSFLFTKLMNADWRSRAFGATREEVDLFMSVALGRALGADVLPPADVVLIDEHLRLSSNEEILGHVLAEELRRRGFRGVICAMTAASGGELDSLKTHPAVNACFTKGTSAKVLATELQRLTADNWNRKPHCM</sequence>
<dbReference type="AlphaFoldDB" id="A0A7S0LGC6"/>
<gene>
    <name evidence="1" type="ORF">CPEL01642_LOCUS13657</name>
</gene>